<dbReference type="PROSITE" id="PS51900">
    <property type="entry name" value="CB"/>
    <property type="match status" value="1"/>
</dbReference>
<organism evidence="6 7">
    <name type="scientific">Arthrobacter terricola</name>
    <dbReference type="NCBI Taxonomy" id="2547396"/>
    <lineage>
        <taxon>Bacteria</taxon>
        <taxon>Bacillati</taxon>
        <taxon>Actinomycetota</taxon>
        <taxon>Actinomycetes</taxon>
        <taxon>Micrococcales</taxon>
        <taxon>Micrococcaceae</taxon>
        <taxon>Arthrobacter</taxon>
    </lineage>
</organism>
<dbReference type="CDD" id="cd01189">
    <property type="entry name" value="INT_ICEBs1_C_like"/>
    <property type="match status" value="1"/>
</dbReference>
<feature type="domain" description="Core-binding (CB)" evidence="5">
    <location>
        <begin position="141"/>
        <end position="227"/>
    </location>
</feature>
<proteinExistence type="predicted"/>
<dbReference type="PANTHER" id="PTHR30349">
    <property type="entry name" value="PHAGE INTEGRASE-RELATED"/>
    <property type="match status" value="1"/>
</dbReference>
<keyword evidence="1 3" id="KW-0238">DNA-binding</keyword>
<evidence type="ECO:0000256" key="1">
    <source>
        <dbReference type="ARBA" id="ARBA00023125"/>
    </source>
</evidence>
<reference evidence="6 7" key="1">
    <citation type="submission" date="2019-03" db="EMBL/GenBank/DDBJ databases">
        <title>Whole genome sequence of Arthrobacter sp JH1-1.</title>
        <authorList>
            <person name="Trinh H.N."/>
        </authorList>
    </citation>
    <scope>NUCLEOTIDE SEQUENCE [LARGE SCALE GENOMIC DNA]</scope>
    <source>
        <strain evidence="6 7">JH1-1</strain>
    </source>
</reference>
<evidence type="ECO:0000259" key="4">
    <source>
        <dbReference type="PROSITE" id="PS51898"/>
    </source>
</evidence>
<dbReference type="InterPro" id="IPR002104">
    <property type="entry name" value="Integrase_catalytic"/>
</dbReference>
<evidence type="ECO:0000313" key="7">
    <source>
        <dbReference type="Proteomes" id="UP000295511"/>
    </source>
</evidence>
<dbReference type="Gene3D" id="1.10.150.130">
    <property type="match status" value="1"/>
</dbReference>
<comment type="caution">
    <text evidence="6">The sequence shown here is derived from an EMBL/GenBank/DDBJ whole genome shotgun (WGS) entry which is preliminary data.</text>
</comment>
<dbReference type="GO" id="GO:0006310">
    <property type="term" value="P:DNA recombination"/>
    <property type="evidence" value="ECO:0007669"/>
    <property type="project" value="UniProtKB-KW"/>
</dbReference>
<dbReference type="PROSITE" id="PS51898">
    <property type="entry name" value="TYR_RECOMBINASE"/>
    <property type="match status" value="1"/>
</dbReference>
<name>A0A4R5K4P1_9MICC</name>
<feature type="domain" description="Tyr recombinase" evidence="4">
    <location>
        <begin position="248"/>
        <end position="445"/>
    </location>
</feature>
<dbReference type="Proteomes" id="UP000295511">
    <property type="component" value="Unassembled WGS sequence"/>
</dbReference>
<dbReference type="GO" id="GO:0015074">
    <property type="term" value="P:DNA integration"/>
    <property type="evidence" value="ECO:0007669"/>
    <property type="project" value="InterPro"/>
</dbReference>
<accession>A0A4R5K4P1</accession>
<dbReference type="GO" id="GO:0003677">
    <property type="term" value="F:DNA binding"/>
    <property type="evidence" value="ECO:0007669"/>
    <property type="project" value="UniProtKB-UniRule"/>
</dbReference>
<sequence>MKFRSTLKRRSTAWSAIGKRFRKLKGSGPVPQGKRKCWLEQRRLPVRWQNREGLRVANDIFRRCGCRDENKKQYGARCPQLAKDPKHGTWGFYVAAGVDPATGKRRQVRQAGFPTQKAAREARNKVARSLDQGTYVKRSTERYGDYLDGWLERHKVTGKGLEATTYDNYARYIKNDIKGTELSRMLLSDIRRYHLNDFLRGLSEAGRGAVTVRRIAAVLQGSLRAAARSQRIENNPATELELPKVEKKPVQAWEPAQVGHFLDVAAAHRLGALFELAMFTGMRRGELIGLRWADVDLPTRTIAVRNNRVQADGRIVDKGTKTDAGQRTVDLDDRATGALIGWQIKQQEEQDAGQEAYSPSGYVFTMEDGRPLKPQYATRLFESLRVKAGLPKLTFKGQRHEHASLMIAAEVDIAVVSKRLGHSSISITSDIYGHLIGSASRNAAENAAALVPAKKAGAHTLHSQAPVTA</sequence>
<protein>
    <submittedName>
        <fullName evidence="6">Site-specific integrase</fullName>
    </submittedName>
</protein>
<gene>
    <name evidence="6" type="ORF">E1809_25445</name>
</gene>
<dbReference type="InterPro" id="IPR044068">
    <property type="entry name" value="CB"/>
</dbReference>
<dbReference type="EMBL" id="SMRU01000059">
    <property type="protein sequence ID" value="TDF86869.1"/>
    <property type="molecule type" value="Genomic_DNA"/>
</dbReference>
<dbReference type="PANTHER" id="PTHR30349:SF91">
    <property type="entry name" value="INTA PROTEIN"/>
    <property type="match status" value="1"/>
</dbReference>
<evidence type="ECO:0000259" key="5">
    <source>
        <dbReference type="PROSITE" id="PS51900"/>
    </source>
</evidence>
<dbReference type="AlphaFoldDB" id="A0A4R5K4P1"/>
<evidence type="ECO:0000256" key="2">
    <source>
        <dbReference type="ARBA" id="ARBA00023172"/>
    </source>
</evidence>
<dbReference type="OrthoDB" id="1822491at2"/>
<dbReference type="SUPFAM" id="SSF56349">
    <property type="entry name" value="DNA breaking-rejoining enzymes"/>
    <property type="match status" value="1"/>
</dbReference>
<dbReference type="Pfam" id="PF14657">
    <property type="entry name" value="Arm-DNA-bind_4"/>
    <property type="match status" value="1"/>
</dbReference>
<dbReference type="InterPro" id="IPR010998">
    <property type="entry name" value="Integrase_recombinase_N"/>
</dbReference>
<dbReference type="InterPro" id="IPR050090">
    <property type="entry name" value="Tyrosine_recombinase_XerCD"/>
</dbReference>
<evidence type="ECO:0000313" key="6">
    <source>
        <dbReference type="EMBL" id="TDF86869.1"/>
    </source>
</evidence>
<dbReference type="InterPro" id="IPR013762">
    <property type="entry name" value="Integrase-like_cat_sf"/>
</dbReference>
<evidence type="ECO:0000256" key="3">
    <source>
        <dbReference type="PROSITE-ProRule" id="PRU01248"/>
    </source>
</evidence>
<keyword evidence="2" id="KW-0233">DNA recombination</keyword>
<dbReference type="Pfam" id="PF00589">
    <property type="entry name" value="Phage_integrase"/>
    <property type="match status" value="1"/>
</dbReference>
<keyword evidence="7" id="KW-1185">Reference proteome</keyword>
<dbReference type="Gene3D" id="1.10.443.10">
    <property type="entry name" value="Intergrase catalytic core"/>
    <property type="match status" value="1"/>
</dbReference>
<dbReference type="InterPro" id="IPR011010">
    <property type="entry name" value="DNA_brk_join_enz"/>
</dbReference>
<dbReference type="InterPro" id="IPR028259">
    <property type="entry name" value="AP2-like_int_N"/>
</dbReference>